<evidence type="ECO:0000256" key="1">
    <source>
        <dbReference type="ARBA" id="ARBA00006611"/>
    </source>
</evidence>
<proteinExistence type="inferred from homology"/>
<evidence type="ECO:0000313" key="4">
    <source>
        <dbReference type="EMBL" id="KKN45192.1"/>
    </source>
</evidence>
<comment type="similarity">
    <text evidence="1">Belongs to the GSP E family.</text>
</comment>
<comment type="caution">
    <text evidence="4">The sequence shown here is derived from an EMBL/GenBank/DDBJ whole genome shotgun (WGS) entry which is preliminary data.</text>
</comment>
<dbReference type="InterPro" id="IPR001482">
    <property type="entry name" value="T2SS/T4SS_dom"/>
</dbReference>
<dbReference type="GO" id="GO:0016887">
    <property type="term" value="F:ATP hydrolysis activity"/>
    <property type="evidence" value="ECO:0007669"/>
    <property type="project" value="InterPro"/>
</dbReference>
<dbReference type="PANTHER" id="PTHR30486">
    <property type="entry name" value="TWITCHING MOTILITY PROTEIN PILT"/>
    <property type="match status" value="1"/>
</dbReference>
<dbReference type="GO" id="GO:0044097">
    <property type="term" value="P:secretion by the type IV secretion system"/>
    <property type="evidence" value="ECO:0007669"/>
    <property type="project" value="InterPro"/>
</dbReference>
<dbReference type="InterPro" id="IPR027417">
    <property type="entry name" value="P-loop_NTPase"/>
</dbReference>
<protein>
    <recommendedName>
        <fullName evidence="3">Bacterial type II secretion system protein E domain-containing protein</fullName>
    </recommendedName>
</protein>
<gene>
    <name evidence="4" type="ORF">LCGC14_0685460</name>
</gene>
<dbReference type="SUPFAM" id="SSF52540">
    <property type="entry name" value="P-loop containing nucleoside triphosphate hydrolases"/>
    <property type="match status" value="1"/>
</dbReference>
<feature type="coiled-coil region" evidence="2">
    <location>
        <begin position="139"/>
        <end position="166"/>
    </location>
</feature>
<accession>A0A0F9R796</accession>
<keyword evidence="2" id="KW-0175">Coiled coil</keyword>
<dbReference type="PANTHER" id="PTHR30486:SF6">
    <property type="entry name" value="TYPE IV PILUS RETRACTATION ATPASE PILT"/>
    <property type="match status" value="1"/>
</dbReference>
<feature type="domain" description="Bacterial type II secretion system protein E" evidence="3">
    <location>
        <begin position="129"/>
        <end position="312"/>
    </location>
</feature>
<dbReference type="Gene3D" id="3.30.450.90">
    <property type="match status" value="1"/>
</dbReference>
<dbReference type="NCBIfam" id="TIGR02788">
    <property type="entry name" value="VirB11"/>
    <property type="match status" value="1"/>
</dbReference>
<name>A0A0F9R796_9ZZZZ</name>
<dbReference type="CDD" id="cd01130">
    <property type="entry name" value="VirB11-like_ATPase"/>
    <property type="match status" value="1"/>
</dbReference>
<dbReference type="Pfam" id="PF00437">
    <property type="entry name" value="T2SSE"/>
    <property type="match status" value="1"/>
</dbReference>
<dbReference type="GO" id="GO:0043684">
    <property type="term" value="C:type IV secretion system complex"/>
    <property type="evidence" value="ECO:0007669"/>
    <property type="project" value="InterPro"/>
</dbReference>
<sequence>MNQHPKPASYLERYLEPFRDLLLRDDVVEIAINPDGKIWVEAAGDAAMRHEGQTVDRNTAFNMAQTIVGDANARVSEKNPLVSGKVEYAGRPLRVQVAVPPAIEQGASITIRLFAMAGMKGYKPSYLFGKAVSLDQLRAEKMKDIASQAEENLEAALEALVHQKLNILISGGTSTGKTTFARHLLTHVDDGERLITIEDAFELFPSQPNTVALLASRGTGTQRSSNALLQASLRMRPDRIIVGELRGGEALTYLEAINTGHGGSVSTIHAETAELAIDRLAIMVLQAGTPLTFAEVRQYIQKSIDVIVQLGRTAGRRGIAEFYLPN</sequence>
<reference evidence="4" key="1">
    <citation type="journal article" date="2015" name="Nature">
        <title>Complex archaea that bridge the gap between prokaryotes and eukaryotes.</title>
        <authorList>
            <person name="Spang A."/>
            <person name="Saw J.H."/>
            <person name="Jorgensen S.L."/>
            <person name="Zaremba-Niedzwiedzka K."/>
            <person name="Martijn J."/>
            <person name="Lind A.E."/>
            <person name="van Eijk R."/>
            <person name="Schleper C."/>
            <person name="Guy L."/>
            <person name="Ettema T.J."/>
        </authorList>
    </citation>
    <scope>NUCLEOTIDE SEQUENCE</scope>
</reference>
<evidence type="ECO:0000256" key="2">
    <source>
        <dbReference type="SAM" id="Coils"/>
    </source>
</evidence>
<dbReference type="AlphaFoldDB" id="A0A0F9R796"/>
<evidence type="ECO:0000259" key="3">
    <source>
        <dbReference type="Pfam" id="PF00437"/>
    </source>
</evidence>
<dbReference type="InterPro" id="IPR050921">
    <property type="entry name" value="T4SS_GSP_E_ATPase"/>
</dbReference>
<dbReference type="EMBL" id="LAZR01001406">
    <property type="protein sequence ID" value="KKN45192.1"/>
    <property type="molecule type" value="Genomic_DNA"/>
</dbReference>
<dbReference type="Gene3D" id="3.40.50.300">
    <property type="entry name" value="P-loop containing nucleotide triphosphate hydrolases"/>
    <property type="match status" value="1"/>
</dbReference>
<dbReference type="InterPro" id="IPR014155">
    <property type="entry name" value="VirB11"/>
</dbReference>
<organism evidence="4">
    <name type="scientific">marine sediment metagenome</name>
    <dbReference type="NCBI Taxonomy" id="412755"/>
    <lineage>
        <taxon>unclassified sequences</taxon>
        <taxon>metagenomes</taxon>
        <taxon>ecological metagenomes</taxon>
    </lineage>
</organism>